<keyword evidence="4" id="KW-1133">Transmembrane helix</keyword>
<dbReference type="Gene3D" id="3.90.1520.10">
    <property type="entry name" value="H-NOX domain"/>
    <property type="match status" value="1"/>
</dbReference>
<dbReference type="AlphaFoldDB" id="A0A841KSY0"/>
<dbReference type="GO" id="GO:0004888">
    <property type="term" value="F:transmembrane signaling receptor activity"/>
    <property type="evidence" value="ECO:0007669"/>
    <property type="project" value="InterPro"/>
</dbReference>
<dbReference type="GO" id="GO:0020037">
    <property type="term" value="F:heme binding"/>
    <property type="evidence" value="ECO:0007669"/>
    <property type="project" value="InterPro"/>
</dbReference>
<dbReference type="InterPro" id="IPR011644">
    <property type="entry name" value="Heme_NO-bd"/>
</dbReference>
<keyword evidence="4" id="KW-0812">Transmembrane</keyword>
<dbReference type="RefSeq" id="WP_184307042.1">
    <property type="nucleotide sequence ID" value="NZ_JACHEN010000001.1"/>
</dbReference>
<dbReference type="InterPro" id="IPR038158">
    <property type="entry name" value="H-NOX_domain_sf"/>
</dbReference>
<accession>A0A841KSY0</accession>
<protein>
    <submittedName>
        <fullName evidence="6">Methyl-accepting chemotaxis protein</fullName>
    </submittedName>
</protein>
<evidence type="ECO:0000313" key="6">
    <source>
        <dbReference type="EMBL" id="MBB6214012.1"/>
    </source>
</evidence>
<sequence>MKGTVVSTWIKSLEKLYGKSTVEKAGQKIDWEVDRVITPLEDIPDHEPKALIDEVAKIVGKSAGEVWREIGRSNIETFRTWFPSYFERFSLKGFLMMMDDVHAQLTKMIKGAQPPRLIATEIGEKEIEILYESKRGMFDYFLGLLEGSAGFFQEKIETEILEKGTYSDGRAYLRIKIKLEKDNRQITNYPVNRLLSFGFVKSIPFKIAAAVTLLSVIIPYIKIGNNPFVNTVLLLGFVFVITLVVSTLLLAPIRSIKNELDMLSDLDFANSSQIKTGDNFEDYLNQMNDMKTKVKKDFLFLKGGTDDMYNFTVKFSEIAQEMKGVSDGISDLVQEVASGAMHQAEETERSVYILNDNIDHLNKLAEQEAGSKKQLEKAVGDIRTSFQEVQGVAAMLLHMKDDFAKVNAQGDDLSNRAQSIIDIVTTVEQISDQTNLLALNAAIEAARAGEMGKGFTVVAEEIRKLAENSKDAVKTINQSLQIFTSDVKGMVEQVTNQFHRLEESNKTLAAVASDNEKATNEITFVSNQIVHLVEALSIETKQISDVFQNIHSLAAIAQQNSAATQEMSANVIQYSNRIKDLTDYIHQLETLTSNLKIELKKYKI</sequence>
<dbReference type="Pfam" id="PF00015">
    <property type="entry name" value="MCPsignal"/>
    <property type="match status" value="1"/>
</dbReference>
<dbReference type="GO" id="GO:0016020">
    <property type="term" value="C:membrane"/>
    <property type="evidence" value="ECO:0007669"/>
    <property type="project" value="InterPro"/>
</dbReference>
<dbReference type="Pfam" id="PF07700">
    <property type="entry name" value="HNOB"/>
    <property type="match status" value="1"/>
</dbReference>
<comment type="similarity">
    <text evidence="2">Belongs to the methyl-accepting chemotaxis (MCP) protein family.</text>
</comment>
<organism evidence="6 7">
    <name type="scientific">Anaerosolibacter carboniphilus</name>
    <dbReference type="NCBI Taxonomy" id="1417629"/>
    <lineage>
        <taxon>Bacteria</taxon>
        <taxon>Bacillati</taxon>
        <taxon>Bacillota</taxon>
        <taxon>Clostridia</taxon>
        <taxon>Peptostreptococcales</taxon>
        <taxon>Thermotaleaceae</taxon>
        <taxon>Anaerosolibacter</taxon>
    </lineage>
</organism>
<dbReference type="InterPro" id="IPR004089">
    <property type="entry name" value="MCPsignal_dom"/>
</dbReference>
<dbReference type="EMBL" id="JACHEN010000001">
    <property type="protein sequence ID" value="MBB6214012.1"/>
    <property type="molecule type" value="Genomic_DNA"/>
</dbReference>
<dbReference type="Proteomes" id="UP000579281">
    <property type="component" value="Unassembled WGS sequence"/>
</dbReference>
<dbReference type="PANTHER" id="PTHR32089:SF112">
    <property type="entry name" value="LYSOZYME-LIKE PROTEIN-RELATED"/>
    <property type="match status" value="1"/>
</dbReference>
<evidence type="ECO:0000256" key="3">
    <source>
        <dbReference type="PROSITE-ProRule" id="PRU00284"/>
    </source>
</evidence>
<gene>
    <name evidence="6" type="ORF">HNQ80_000081</name>
</gene>
<dbReference type="PANTHER" id="PTHR32089">
    <property type="entry name" value="METHYL-ACCEPTING CHEMOTAXIS PROTEIN MCPB"/>
    <property type="match status" value="1"/>
</dbReference>
<keyword evidence="4" id="KW-0472">Membrane</keyword>
<keyword evidence="1 3" id="KW-0807">Transducer</keyword>
<dbReference type="SMART" id="SM00283">
    <property type="entry name" value="MA"/>
    <property type="match status" value="1"/>
</dbReference>
<feature type="transmembrane region" description="Helical" evidence="4">
    <location>
        <begin position="203"/>
        <end position="221"/>
    </location>
</feature>
<dbReference type="SUPFAM" id="SSF111126">
    <property type="entry name" value="Ligand-binding domain in the NO signalling and Golgi transport"/>
    <property type="match status" value="1"/>
</dbReference>
<reference evidence="6 7" key="1">
    <citation type="submission" date="2020-08" db="EMBL/GenBank/DDBJ databases">
        <title>Genomic Encyclopedia of Type Strains, Phase IV (KMG-IV): sequencing the most valuable type-strain genomes for metagenomic binning, comparative biology and taxonomic classification.</title>
        <authorList>
            <person name="Goeker M."/>
        </authorList>
    </citation>
    <scope>NUCLEOTIDE SEQUENCE [LARGE SCALE GENOMIC DNA]</scope>
    <source>
        <strain evidence="6 7">DSM 103526</strain>
    </source>
</reference>
<keyword evidence="7" id="KW-1185">Reference proteome</keyword>
<comment type="caution">
    <text evidence="6">The sequence shown here is derived from an EMBL/GenBank/DDBJ whole genome shotgun (WGS) entry which is preliminary data.</text>
</comment>
<dbReference type="PRINTS" id="PR00260">
    <property type="entry name" value="CHEMTRNSDUCR"/>
</dbReference>
<feature type="domain" description="Methyl-accepting transducer" evidence="5">
    <location>
        <begin position="318"/>
        <end position="575"/>
    </location>
</feature>
<proteinExistence type="inferred from homology"/>
<feature type="transmembrane region" description="Helical" evidence="4">
    <location>
        <begin position="233"/>
        <end position="253"/>
    </location>
</feature>
<dbReference type="PROSITE" id="PS50111">
    <property type="entry name" value="CHEMOTAXIS_TRANSDUC_2"/>
    <property type="match status" value="1"/>
</dbReference>
<evidence type="ECO:0000313" key="7">
    <source>
        <dbReference type="Proteomes" id="UP000579281"/>
    </source>
</evidence>
<dbReference type="GO" id="GO:0006935">
    <property type="term" value="P:chemotaxis"/>
    <property type="evidence" value="ECO:0007669"/>
    <property type="project" value="InterPro"/>
</dbReference>
<dbReference type="InterPro" id="IPR024096">
    <property type="entry name" value="NO_sig/Golgi_transp_ligand-bd"/>
</dbReference>
<dbReference type="GO" id="GO:0007165">
    <property type="term" value="P:signal transduction"/>
    <property type="evidence" value="ECO:0007669"/>
    <property type="project" value="UniProtKB-KW"/>
</dbReference>
<evidence type="ECO:0000259" key="5">
    <source>
        <dbReference type="PROSITE" id="PS50111"/>
    </source>
</evidence>
<evidence type="ECO:0000256" key="4">
    <source>
        <dbReference type="SAM" id="Phobius"/>
    </source>
</evidence>
<dbReference type="Gene3D" id="1.10.287.950">
    <property type="entry name" value="Methyl-accepting chemotaxis protein"/>
    <property type="match status" value="1"/>
</dbReference>
<evidence type="ECO:0000256" key="2">
    <source>
        <dbReference type="ARBA" id="ARBA00029447"/>
    </source>
</evidence>
<evidence type="ECO:0000256" key="1">
    <source>
        <dbReference type="ARBA" id="ARBA00023224"/>
    </source>
</evidence>
<dbReference type="InterPro" id="IPR004090">
    <property type="entry name" value="Chemotax_Me-accpt_rcpt"/>
</dbReference>
<name>A0A841KSY0_9FIRM</name>
<dbReference type="SUPFAM" id="SSF58104">
    <property type="entry name" value="Methyl-accepting chemotaxis protein (MCP) signaling domain"/>
    <property type="match status" value="1"/>
</dbReference>